<dbReference type="GO" id="GO:0009036">
    <property type="term" value="F:type II site-specific deoxyribonuclease activity"/>
    <property type="evidence" value="ECO:0007669"/>
    <property type="project" value="InterPro"/>
</dbReference>
<dbReference type="AlphaFoldDB" id="A0A0B5H4Y4"/>
<proteinExistence type="predicted"/>
<organism evidence="1">
    <name type="scientific">Klebsormidium flaccidum</name>
    <name type="common">Filamentous green alga</name>
    <name type="synonym">Ulothrix flaccida</name>
    <dbReference type="NCBI Taxonomy" id="3175"/>
    <lineage>
        <taxon>Eukaryota</taxon>
        <taxon>Viridiplantae</taxon>
        <taxon>Streptophyta</taxon>
        <taxon>Klebsormidiophyceae</taxon>
        <taxon>Klebsormidiales</taxon>
        <taxon>Klebsormidiaceae</taxon>
        <taxon>Klebsormidium</taxon>
    </lineage>
</organism>
<reference evidence="1" key="1">
    <citation type="journal article" date="2014" name="Nucleic Acids Res.">
        <title>Widespread occurrence of organelle genome-encoded 5S rRNAs including permuted molecules.</title>
        <authorList>
            <person name="Valach M."/>
            <person name="Burger G."/>
            <person name="Gray M.W."/>
            <person name="Lang B.F."/>
        </authorList>
    </citation>
    <scope>NUCLEOTIDE SEQUENCE</scope>
    <source>
        <strain evidence="1">NIES-2285</strain>
    </source>
</reference>
<dbReference type="GO" id="GO:0003677">
    <property type="term" value="F:DNA binding"/>
    <property type="evidence" value="ECO:0007669"/>
    <property type="project" value="InterPro"/>
</dbReference>
<sequence>MAHYRKKYKNSENRCFFNKKRIQKMNYKGNSPTILRAQRLKERRREQQTPHQSSHEIFLLRIWEKKKRKQKRTIEKKKVQNRSRQFDRSEDFFKKIKEKISKLMQGIWSRRIRTRSTKDILLDEVIPESEYQICHKVKNLQMRIGEIWQGVIGCAEGWQNRKQGDPSGLDLINHERKIVIELKNSLNTDNSSARKHNYQK</sequence>
<gene>
    <name evidence="1" type="primary">orf200</name>
</gene>
<accession>A0A0B5H4Y4</accession>
<dbReference type="EMBL" id="KP165386">
    <property type="protein sequence ID" value="AJF36724.1"/>
    <property type="molecule type" value="Genomic_DNA"/>
</dbReference>
<keyword evidence="1" id="KW-0496">Mitochondrion</keyword>
<dbReference type="Pfam" id="PF09553">
    <property type="entry name" value="RE_Eco47II"/>
    <property type="match status" value="1"/>
</dbReference>
<protein>
    <submittedName>
        <fullName evidence="1">Uncharacterized protein</fullName>
    </submittedName>
</protein>
<evidence type="ECO:0000313" key="1">
    <source>
        <dbReference type="EMBL" id="AJF36724.1"/>
    </source>
</evidence>
<geneLocation type="mitochondrion" evidence="1"/>
<dbReference type="GO" id="GO:0009307">
    <property type="term" value="P:DNA restriction-modification system"/>
    <property type="evidence" value="ECO:0007669"/>
    <property type="project" value="InterPro"/>
</dbReference>
<name>A0A0B5H4Y4_KLEFL</name>
<dbReference type="InterPro" id="IPR019057">
    <property type="entry name" value="Restrct_endonuc_II_Eco47II"/>
</dbReference>